<dbReference type="PANTHER" id="PTHR36488:SF12">
    <property type="entry name" value="CASP-LIKE PROTEIN"/>
    <property type="match status" value="1"/>
</dbReference>
<dbReference type="Proteomes" id="UP000188354">
    <property type="component" value="Chromosome LG09"/>
</dbReference>
<gene>
    <name evidence="9" type="ORF">TanjilG_08657</name>
</gene>
<reference evidence="9 10" key="1">
    <citation type="journal article" date="2017" name="Plant Biotechnol. J.">
        <title>A comprehensive draft genome sequence for lupin (Lupinus angustifolius), an emerging health food: insights into plant-microbe interactions and legume evolution.</title>
        <authorList>
            <person name="Hane J.K."/>
            <person name="Ming Y."/>
            <person name="Kamphuis L.G."/>
            <person name="Nelson M.N."/>
            <person name="Garg G."/>
            <person name="Atkins C.A."/>
            <person name="Bayer P.E."/>
            <person name="Bravo A."/>
            <person name="Bringans S."/>
            <person name="Cannon S."/>
            <person name="Edwards D."/>
            <person name="Foley R."/>
            <person name="Gao L.L."/>
            <person name="Harrison M.J."/>
            <person name="Huang W."/>
            <person name="Hurgobin B."/>
            <person name="Li S."/>
            <person name="Liu C.W."/>
            <person name="McGrath A."/>
            <person name="Morahan G."/>
            <person name="Murray J."/>
            <person name="Weller J."/>
            <person name="Jian J."/>
            <person name="Singh K.B."/>
        </authorList>
    </citation>
    <scope>NUCLEOTIDE SEQUENCE [LARGE SCALE GENOMIC DNA]</scope>
    <source>
        <strain evidence="10">cv. Tanjil</strain>
        <tissue evidence="9">Whole plant</tissue>
    </source>
</reference>
<keyword evidence="6 7" id="KW-0472">Membrane</keyword>
<dbReference type="AlphaFoldDB" id="A0A4P1R8L5"/>
<dbReference type="InterPro" id="IPR044173">
    <property type="entry name" value="CASPL"/>
</dbReference>
<evidence type="ECO:0000256" key="5">
    <source>
        <dbReference type="ARBA" id="ARBA00022989"/>
    </source>
</evidence>
<evidence type="ECO:0000256" key="6">
    <source>
        <dbReference type="ARBA" id="ARBA00023136"/>
    </source>
</evidence>
<feature type="domain" description="Casparian strip membrane protein" evidence="8">
    <location>
        <begin position="23"/>
        <end position="171"/>
    </location>
</feature>
<name>A0A4P1R8L5_LUPAN</name>
<accession>A0A4P1R8L5</accession>
<comment type="subunit">
    <text evidence="7">Homodimer and heterodimers.</text>
</comment>
<evidence type="ECO:0000256" key="1">
    <source>
        <dbReference type="ARBA" id="ARBA00004651"/>
    </source>
</evidence>
<evidence type="ECO:0000256" key="7">
    <source>
        <dbReference type="RuleBase" id="RU361233"/>
    </source>
</evidence>
<keyword evidence="10" id="KW-1185">Reference proteome</keyword>
<keyword evidence="5 7" id="KW-1133">Transmembrane helix</keyword>
<feature type="transmembrane region" description="Helical" evidence="7">
    <location>
        <begin position="30"/>
        <end position="50"/>
    </location>
</feature>
<dbReference type="OrthoDB" id="753675at2759"/>
<evidence type="ECO:0000256" key="2">
    <source>
        <dbReference type="ARBA" id="ARBA00007651"/>
    </source>
</evidence>
<dbReference type="InterPro" id="IPR006702">
    <property type="entry name" value="CASP_dom"/>
</dbReference>
<comment type="subcellular location">
    <subcellularLocation>
        <location evidence="1 7">Cell membrane</location>
        <topology evidence="1 7">Multi-pass membrane protein</topology>
    </subcellularLocation>
</comment>
<evidence type="ECO:0000313" key="9">
    <source>
        <dbReference type="EMBL" id="OIW04774.1"/>
    </source>
</evidence>
<dbReference type="Pfam" id="PF04535">
    <property type="entry name" value="CASP_dom"/>
    <property type="match status" value="1"/>
</dbReference>
<evidence type="ECO:0000259" key="8">
    <source>
        <dbReference type="Pfam" id="PF04535"/>
    </source>
</evidence>
<protein>
    <recommendedName>
        <fullName evidence="7">CASP-like protein</fullName>
    </recommendedName>
</protein>
<evidence type="ECO:0000256" key="3">
    <source>
        <dbReference type="ARBA" id="ARBA00022475"/>
    </source>
</evidence>
<organism evidence="9 10">
    <name type="scientific">Lupinus angustifolius</name>
    <name type="common">Narrow-leaved blue lupine</name>
    <dbReference type="NCBI Taxonomy" id="3871"/>
    <lineage>
        <taxon>Eukaryota</taxon>
        <taxon>Viridiplantae</taxon>
        <taxon>Streptophyta</taxon>
        <taxon>Embryophyta</taxon>
        <taxon>Tracheophyta</taxon>
        <taxon>Spermatophyta</taxon>
        <taxon>Magnoliopsida</taxon>
        <taxon>eudicotyledons</taxon>
        <taxon>Gunneridae</taxon>
        <taxon>Pentapetalae</taxon>
        <taxon>rosids</taxon>
        <taxon>fabids</taxon>
        <taxon>Fabales</taxon>
        <taxon>Fabaceae</taxon>
        <taxon>Papilionoideae</taxon>
        <taxon>50 kb inversion clade</taxon>
        <taxon>genistoids sensu lato</taxon>
        <taxon>core genistoids</taxon>
        <taxon>Genisteae</taxon>
        <taxon>Lupinus</taxon>
    </lineage>
</organism>
<dbReference type="KEGG" id="lang:109356997"/>
<dbReference type="NCBIfam" id="TIGR01569">
    <property type="entry name" value="A_tha_TIGR01569"/>
    <property type="match status" value="1"/>
</dbReference>
<comment type="similarity">
    <text evidence="2 7">Belongs to the Casparian strip membrane proteins (CASP) family.</text>
</comment>
<feature type="transmembrane region" description="Helical" evidence="7">
    <location>
        <begin position="70"/>
        <end position="96"/>
    </location>
</feature>
<keyword evidence="4 7" id="KW-0812">Transmembrane</keyword>
<evidence type="ECO:0000313" key="10">
    <source>
        <dbReference type="Proteomes" id="UP000188354"/>
    </source>
</evidence>
<dbReference type="EMBL" id="CM007369">
    <property type="protein sequence ID" value="OIW04774.1"/>
    <property type="molecule type" value="Genomic_DNA"/>
</dbReference>
<dbReference type="Gramene" id="OIW04774">
    <property type="protein sequence ID" value="OIW04774"/>
    <property type="gene ID" value="TanjilG_08657"/>
</dbReference>
<dbReference type="STRING" id="3871.A0A4P1R8L5"/>
<dbReference type="GO" id="GO:0005886">
    <property type="term" value="C:plasma membrane"/>
    <property type="evidence" value="ECO:0007669"/>
    <property type="project" value="UniProtKB-SubCell"/>
</dbReference>
<feature type="transmembrane region" description="Helical" evidence="7">
    <location>
        <begin position="108"/>
        <end position="135"/>
    </location>
</feature>
<dbReference type="InterPro" id="IPR006459">
    <property type="entry name" value="CASP/CASPL"/>
</dbReference>
<proteinExistence type="inferred from homology"/>
<sequence length="186" mass="20078">MKGGSIEDGEMSKGASIRKGMTKGLSIMDFILRIIGAIATLASAVSMATTNETLPFVTQFVRFRAEFDDLPTFMFFVTANSVVCGYLVLSLVLSIFHIVRSSAVKTRILMVSLDTVMLGLLTAAASAAAAIVYIAHKGNSNTNWFAICQQYNNFCERISGSLIGSFIAVFLFVVLILLEAVAISRN</sequence>
<evidence type="ECO:0000256" key="4">
    <source>
        <dbReference type="ARBA" id="ARBA00022692"/>
    </source>
</evidence>
<feature type="transmembrane region" description="Helical" evidence="7">
    <location>
        <begin position="162"/>
        <end position="183"/>
    </location>
</feature>
<keyword evidence="3 7" id="KW-1003">Cell membrane</keyword>
<dbReference type="PANTHER" id="PTHR36488">
    <property type="entry name" value="CASP-LIKE PROTEIN 1U1"/>
    <property type="match status" value="1"/>
</dbReference>